<gene>
    <name evidence="1" type="ORF">CHS0354_042520</name>
</gene>
<evidence type="ECO:0000313" key="1">
    <source>
        <dbReference type="EMBL" id="KAK3608543.1"/>
    </source>
</evidence>
<sequence>MVESTIDKITFYSELATKSSALYTVVSHLYYSRKMSATQTRYSSVGIDSLTTQNAVTLCRTEDRRRSVSCSRRSRISCGIRSLKGSHSALRLADKRSTFSHEYTVLFFWHPVSFLAPILSSLV</sequence>
<organism evidence="1 2">
    <name type="scientific">Potamilus streckersoni</name>
    <dbReference type="NCBI Taxonomy" id="2493646"/>
    <lineage>
        <taxon>Eukaryota</taxon>
        <taxon>Metazoa</taxon>
        <taxon>Spiralia</taxon>
        <taxon>Lophotrochozoa</taxon>
        <taxon>Mollusca</taxon>
        <taxon>Bivalvia</taxon>
        <taxon>Autobranchia</taxon>
        <taxon>Heteroconchia</taxon>
        <taxon>Palaeoheterodonta</taxon>
        <taxon>Unionida</taxon>
        <taxon>Unionoidea</taxon>
        <taxon>Unionidae</taxon>
        <taxon>Ambleminae</taxon>
        <taxon>Lampsilini</taxon>
        <taxon>Potamilus</taxon>
    </lineage>
</organism>
<keyword evidence="2" id="KW-1185">Reference proteome</keyword>
<dbReference type="EMBL" id="JAEAOA010002356">
    <property type="protein sequence ID" value="KAK3608543.1"/>
    <property type="molecule type" value="Genomic_DNA"/>
</dbReference>
<comment type="caution">
    <text evidence="1">The sequence shown here is derived from an EMBL/GenBank/DDBJ whole genome shotgun (WGS) entry which is preliminary data.</text>
</comment>
<protein>
    <submittedName>
        <fullName evidence="1">Uncharacterized protein</fullName>
    </submittedName>
</protein>
<name>A0AAE0TF27_9BIVA</name>
<accession>A0AAE0TF27</accession>
<reference evidence="1" key="1">
    <citation type="journal article" date="2021" name="Genome Biol. Evol.">
        <title>A High-Quality Reference Genome for a Parasitic Bivalve with Doubly Uniparental Inheritance (Bivalvia: Unionida).</title>
        <authorList>
            <person name="Smith C.H."/>
        </authorList>
    </citation>
    <scope>NUCLEOTIDE SEQUENCE</scope>
    <source>
        <strain evidence="1">CHS0354</strain>
    </source>
</reference>
<evidence type="ECO:0000313" key="2">
    <source>
        <dbReference type="Proteomes" id="UP001195483"/>
    </source>
</evidence>
<reference evidence="1" key="3">
    <citation type="submission" date="2023-05" db="EMBL/GenBank/DDBJ databases">
        <authorList>
            <person name="Smith C.H."/>
        </authorList>
    </citation>
    <scope>NUCLEOTIDE SEQUENCE</scope>
    <source>
        <strain evidence="1">CHS0354</strain>
        <tissue evidence="1">Mantle</tissue>
    </source>
</reference>
<dbReference type="Proteomes" id="UP001195483">
    <property type="component" value="Unassembled WGS sequence"/>
</dbReference>
<reference evidence="1" key="2">
    <citation type="journal article" date="2021" name="Genome Biol. Evol.">
        <title>Developing a high-quality reference genome for a parasitic bivalve with doubly uniparental inheritance (Bivalvia: Unionida).</title>
        <authorList>
            <person name="Smith C.H."/>
        </authorList>
    </citation>
    <scope>NUCLEOTIDE SEQUENCE</scope>
    <source>
        <strain evidence="1">CHS0354</strain>
        <tissue evidence="1">Mantle</tissue>
    </source>
</reference>
<dbReference type="AlphaFoldDB" id="A0AAE0TF27"/>
<proteinExistence type="predicted"/>